<name>A0A1C3K7M0_9BURK</name>
<dbReference type="OrthoDB" id="8672993at2"/>
<dbReference type="KEGG" id="odi:ODI_R1277"/>
<gene>
    <name evidence="3" type="ORF">ODI_02408</name>
    <name evidence="4" type="ORF">ODI_R1277</name>
</gene>
<protein>
    <submittedName>
        <fullName evidence="3">Filamentous haemagglutinin family outer membrane protein associated with VreARI signalling system</fullName>
    </submittedName>
</protein>
<dbReference type="EMBL" id="FLRC01000054">
    <property type="protein sequence ID" value="SBT27506.1"/>
    <property type="molecule type" value="Genomic_DNA"/>
</dbReference>
<sequence>MGARTGFSTLPIEEGGNEADARASQRAIWLGEHAVVDVSAASHVELDPAARPYGQLLAGGRIVVGGEVLEAGSRAPASDAFIVIRPGAVLDASGGAAVLDLDGRGARTLYSDGGDISLVSGRGLYLDGVMRAHAGGEGAAGGRLTVGLDVPAYLRAAENAVRLPRELVLSQTRGVASDTLPSALVYGQGALGVDQVQAGGFDGLTLFSQGLVSVAGSLDLTMPGELRIYSGAFAKPQDAAAQLQVRLAAPYVLLSGITDTNSPADTHIRPVVDGSPDTAAGSGPTDGQLLVSGNHIDIKGSVSLGVKTTLPLQTGTLAVEREGFARTELRSEGDIRFLEGAPVNTFTAQLLSAGDVMMTARQVYPATHVQARVVAGRTASGLNPEAELRIAHVGDASSPAQPYSVFGGLTLRAANIYQGGVLRAPLGTLTLGTAQDVLNVVLAPGSETSVSAMGLVMPYGGTMDGVSYRYRDADITPQGVGSTLQGAVILAGRSIAVQPGAILDLSGGGELTGAGFVSGRGGSTDARLNPMIRLTGTGFDLPGLDTNPVYALVPGYAAPYTPAWDGVGAIDPAVGRQVVIGAGVPGLPAGTYTLLPSQYSLLPGAFRVERNGGQLAGVSRQSVRLRNGSFVVAGVQRTANTDNVAGLAEQWIVTPADVVRRMSQYNETGYSDFLRNQAALQGIPRALLPEDGKSLWLRLVAASGSDFSFQGEARFTPAKGGYGGTATVSPLANQGSVEIVGAGAGATTGFNGLTLRASDLTAIGAPRLAVGGRIAVSFHGEQSNGTNESNYLDFSISAANIVLRSGAVLRAPEVFLATNTATGGITVEDGAGIISIGAGAVPYGSEQGYVYRPGPASVLAVSNAWLDVLAPEPDATAPVRGAGAIRIGTCTVSCHAGSQLYSEGTILAATTRAFEMADTARYGTRNLVLAVSTVNAGERAALEDAAARGVLTPGLSLNQGLLDRLLQGDQAHGAPALERLVLTAGQSFNLFGNVALTTRDPITGRSTLDNLVLSTPAIYGHGQAGDIATISTGTLTWAALSGAAPAPIQGGRGTGSGSLRIAADVIEMGYGPNTQPNGIDDYARLVLGFQGVEFQAAQRFTANHKGSLAVYARQSGVDEQGPQYEGGNLTLTTPLVTGEGGSVNRLKAGAALVLRGAGATAAPAATIASGAELALEGGTVTVDTRIAMPSGKVSMKSQGDLRLLDGAQLDLAGRRVDVHDASYYGWGGDVVLESVAGNILQSAGSLIDVSAQYNHAGLISAFALDASAGRVSLGGALRGTTVGTHDAGGTWVPHRSGGVDIRAQHIGEGGSLSEAFADVNARLTAGGFLDERKFQLKQGDLSIGDELAGRVVDVSLDAGHLTVAGRIDASGSQVGTIRLAGKQGLTIASTAMLDAHGTVLRLDSYGQVIDAANRAVIDLNAGDGLLTLAGGARMDLRHGTADARVQADPSLHDAVARGQLSLYAPRVSETGGDILVDASNSIDIQGARSIALYAMQRYDDSDPALVQRWRHGGATPRLDANNQADDEAYREINQAYLDAKHDRSVAFINAALGNSTLTQQKLAGLNNNRYRDAFHLRPGVEITSEGALVVTGDLDISRHRYASLNPTVRPYVAGAAATNPAYGGGEAGALTVRAQEGLEILGSINDGFAPAPTTPDDSGWVLVPGVQPFGGDVRIPIGGVQLADGTVYPKGKTLNYAVTARNVALPVGTLLPVAVTLGAPLTLPEGTALAANVLASDGSVLLAAGASVSAGGLVLPAGAQFLAGSRLPAAVTVARLTWPLGVPLPVNLVQDGAMTLPLGALLPAGVDVKLASGTIAVTLRAAGGTRNWALSQMLAEGSQSWDVRLVAGADRLAADSRRVLPGRAGRMVFADTHYSAQVVIEPGRNEPERWVWNQGAGYVPPGGTAHPARATPGGTVTVAIDRTRCISGVYSCTLMPAEVIPERVTAVDAKAPALSVVRTGTGDLDLISSGDVSMQSPYGIYTAGTPTSLGSAAMDALFNQPRGKAAGGASVLGAGAGAQAAAYESLVSGSTSAYRAWYPEYGGNFFLEAGGNVSGDAWGASNQLNTDSTGVGNWLWRQGTGASAGVNSQPTAWWINFGTYVADPQFQAVLGGVTTPFWPAQTGFTGMGTLGGGNLSLRVGGDAGLISSRSANVATAAQVKSQTPRSQGLVLAVGSSGRVLPDGELVFTGGGDLDLRVSGGWNAGVDARLRKQNGSVAQAHSLYGAVVNLRGATQVSAGQIGLMERIYGGRAGQRDPRETRATDPYTSSMTLSTGGLMLVTGDSAASLTSRGDLVLGGTGDPGRARTGNYQAYSGERNGQAGLSWFTLWTPNTSVQALSVGGSLASDTRVSEFGVDRTGLYSAAGGWFMLPGAVNLAAPEGNVYLGQSSSYQNAASGFVLQAPIGPRALSIAAGDSLYASGLPISQSGADERIMATIFQPAFAGFTEGAELGGVRFSNTSNSAAVVSAGALPMLVFGLNTVGQTVGLSDSPSQPVRFYAGTGDLVGVRTGAQARYATNGMARLGEVDYIGANPVWMLAGRDIVNTGTLQGENPLALPSQVGGGTSSAGPAFNGNLFVHGHANDVSVVQAGRDILYHNLMVAGPGTLDITAGRNIVQEDRASLTSLGPIVAGDSRRGASIVLQAGMGAQGANWNGFLARYLDPDNRIQTGLPLAGQAGRVVKTYESELIDWLAVHHGFVAPTDGSVIEAARALFMSLPSAQQRVFARQVYFAELREGGREYNDADGPRFGSYLRGRNAIATLFPETNDAGEAIVYRGDLLMHGGAGIHTNVGGDIQILTPGGSQTYGVEGAQPPGTAGLITRGQGNIQLYSLGSILLGQSRVMTTFGGDILAWSAQGDINAGRGSKTTVVFTPPRRVYDSVGNVSISPDVPSTGAGIATLNPLPEVVPGDVDLIAPLGTIDAGEAGIRVSGNVNIAALQVVNAANIQVQGDATGIPVVAAVNVGALTNASAAASSAADAAQDTVARSRAAARQALPSIISVQILGFGAEGGATDDVSPPPPARSSSVQPVSYNPSSTIQLVGNGQLSDAERTQLTAKERANAL</sequence>
<dbReference type="RefSeq" id="WP_157929734.1">
    <property type="nucleotide sequence ID" value="NZ_LT907988.1"/>
</dbReference>
<dbReference type="Pfam" id="PF12545">
    <property type="entry name" value="DUF3739"/>
    <property type="match status" value="1"/>
</dbReference>
<proteinExistence type="predicted"/>
<dbReference type="Proteomes" id="UP000078558">
    <property type="component" value="Chromosome I"/>
</dbReference>
<accession>A0A1C3K7M0</accession>
<evidence type="ECO:0000259" key="2">
    <source>
        <dbReference type="Pfam" id="PF12545"/>
    </source>
</evidence>
<evidence type="ECO:0000313" key="3">
    <source>
        <dbReference type="EMBL" id="SBT27506.1"/>
    </source>
</evidence>
<evidence type="ECO:0000313" key="5">
    <source>
        <dbReference type="Proteomes" id="UP000078558"/>
    </source>
</evidence>
<feature type="region of interest" description="Disordered" evidence="1">
    <location>
        <begin position="3008"/>
        <end position="3061"/>
    </location>
</feature>
<organism evidence="3 5">
    <name type="scientific">Orrella dioscoreae</name>
    <dbReference type="NCBI Taxonomy" id="1851544"/>
    <lineage>
        <taxon>Bacteria</taxon>
        <taxon>Pseudomonadati</taxon>
        <taxon>Pseudomonadota</taxon>
        <taxon>Betaproteobacteria</taxon>
        <taxon>Burkholderiales</taxon>
        <taxon>Alcaligenaceae</taxon>
        <taxon>Orrella</taxon>
    </lineage>
</organism>
<reference evidence="3 5" key="1">
    <citation type="submission" date="2016-06" db="EMBL/GenBank/DDBJ databases">
        <authorList>
            <person name="Kjaerup R.B."/>
            <person name="Dalgaard T.S."/>
            <person name="Juul-Madsen H.R."/>
        </authorList>
    </citation>
    <scope>NUCLEOTIDE SEQUENCE [LARGE SCALE GENOMIC DNA]</scope>
    <source>
        <strain evidence="3">Orrdi1</strain>
    </source>
</reference>
<evidence type="ECO:0000313" key="4">
    <source>
        <dbReference type="EMBL" id="SOE48167.1"/>
    </source>
</evidence>
<dbReference type="STRING" id="1851544.ODI_02408"/>
<keyword evidence="5" id="KW-1185">Reference proteome</keyword>
<dbReference type="InterPro" id="IPR021026">
    <property type="entry name" value="Filamn_hemagglutn_DUF3739"/>
</dbReference>
<evidence type="ECO:0000256" key="1">
    <source>
        <dbReference type="SAM" id="MobiDB-lite"/>
    </source>
</evidence>
<feature type="compositionally biased region" description="Polar residues" evidence="1">
    <location>
        <begin position="3030"/>
        <end position="3044"/>
    </location>
</feature>
<feature type="compositionally biased region" description="Basic and acidic residues" evidence="1">
    <location>
        <begin position="3046"/>
        <end position="3061"/>
    </location>
</feature>
<dbReference type="EMBL" id="LT907988">
    <property type="protein sequence ID" value="SOE48167.1"/>
    <property type="molecule type" value="Genomic_DNA"/>
</dbReference>
<reference evidence="4 5" key="2">
    <citation type="submission" date="2017-08" db="EMBL/GenBank/DDBJ databases">
        <authorList>
            <person name="de Groot N.N."/>
        </authorList>
    </citation>
    <scope>NUCLEOTIDE SEQUENCE [LARGE SCALE GENOMIC DNA]</scope>
    <source>
        <strain evidence="4">Orrdi1</strain>
    </source>
</reference>
<feature type="domain" description="DUF3739" evidence="2">
    <location>
        <begin position="2845"/>
        <end position="2955"/>
    </location>
</feature>